<protein>
    <submittedName>
        <fullName evidence="1">Uncharacterized protein</fullName>
    </submittedName>
</protein>
<organism evidence="1 2">
    <name type="scientific">Sphaerodactylus townsendi</name>
    <dbReference type="NCBI Taxonomy" id="933632"/>
    <lineage>
        <taxon>Eukaryota</taxon>
        <taxon>Metazoa</taxon>
        <taxon>Chordata</taxon>
        <taxon>Craniata</taxon>
        <taxon>Vertebrata</taxon>
        <taxon>Euteleostomi</taxon>
        <taxon>Lepidosauria</taxon>
        <taxon>Squamata</taxon>
        <taxon>Bifurcata</taxon>
        <taxon>Gekkota</taxon>
        <taxon>Sphaerodactylidae</taxon>
        <taxon>Sphaerodactylus</taxon>
    </lineage>
</organism>
<evidence type="ECO:0000313" key="2">
    <source>
        <dbReference type="Proteomes" id="UP000827872"/>
    </source>
</evidence>
<accession>A0ACB8FPF3</accession>
<dbReference type="Proteomes" id="UP000827872">
    <property type="component" value="Linkage Group LG06"/>
</dbReference>
<dbReference type="EMBL" id="CM037619">
    <property type="protein sequence ID" value="KAH8006840.1"/>
    <property type="molecule type" value="Genomic_DNA"/>
</dbReference>
<proteinExistence type="predicted"/>
<name>A0ACB8FPF3_9SAUR</name>
<keyword evidence="2" id="KW-1185">Reference proteome</keyword>
<reference evidence="1" key="1">
    <citation type="submission" date="2021-08" db="EMBL/GenBank/DDBJ databases">
        <title>The first chromosome-level gecko genome reveals the dynamic sex chromosomes of Neotropical dwarf geckos (Sphaerodactylidae: Sphaerodactylus).</title>
        <authorList>
            <person name="Pinto B.J."/>
            <person name="Keating S.E."/>
            <person name="Gamble T."/>
        </authorList>
    </citation>
    <scope>NUCLEOTIDE SEQUENCE</scope>
    <source>
        <strain evidence="1">TG3544</strain>
    </source>
</reference>
<comment type="caution">
    <text evidence="1">The sequence shown here is derived from an EMBL/GenBank/DDBJ whole genome shotgun (WGS) entry which is preliminary data.</text>
</comment>
<sequence>MQPTDMHSLLPQQQPLLLQPLQRLTAMAMAGCTQQTLTMPLPLPLAMELALWQVYIEAATADSPPTEVT</sequence>
<gene>
    <name evidence="1" type="ORF">K3G42_014325</name>
</gene>
<evidence type="ECO:0000313" key="1">
    <source>
        <dbReference type="EMBL" id="KAH8006840.1"/>
    </source>
</evidence>